<dbReference type="AlphaFoldDB" id="A0A0R2INF2"/>
<dbReference type="EMBL" id="JQBR01000005">
    <property type="protein sequence ID" value="KRN66206.1"/>
    <property type="molecule type" value="Genomic_DNA"/>
</dbReference>
<gene>
    <name evidence="2" type="ORF">IV80_GL001454</name>
</gene>
<dbReference type="Proteomes" id="UP000051568">
    <property type="component" value="Unassembled WGS sequence"/>
</dbReference>
<evidence type="ECO:0000313" key="2">
    <source>
        <dbReference type="EMBL" id="KRN66206.1"/>
    </source>
</evidence>
<comment type="caution">
    <text evidence="2">The sequence shown here is derived from an EMBL/GenBank/DDBJ whole genome shotgun (WGS) entry which is preliminary data.</text>
</comment>
<dbReference type="STRING" id="319652.IV80_GL001454"/>
<accession>A0A0R2INF2</accession>
<keyword evidence="1" id="KW-0472">Membrane</keyword>
<feature type="transmembrane region" description="Helical" evidence="1">
    <location>
        <begin position="164"/>
        <end position="183"/>
    </location>
</feature>
<organism evidence="2 3">
    <name type="scientific">Pediococcus cellicola</name>
    <dbReference type="NCBI Taxonomy" id="319652"/>
    <lineage>
        <taxon>Bacteria</taxon>
        <taxon>Bacillati</taxon>
        <taxon>Bacillota</taxon>
        <taxon>Bacilli</taxon>
        <taxon>Lactobacillales</taxon>
        <taxon>Lactobacillaceae</taxon>
        <taxon>Pediococcus</taxon>
    </lineage>
</organism>
<evidence type="ECO:0000256" key="1">
    <source>
        <dbReference type="SAM" id="Phobius"/>
    </source>
</evidence>
<feature type="transmembrane region" description="Helical" evidence="1">
    <location>
        <begin position="122"/>
        <end position="144"/>
    </location>
</feature>
<sequence>MLFTNSFKVFMTKINLRRLNVIAKFTFKHNIKKSSYWSGLLWPGSVLVMILAFGISPDVNTNTLVFSNFPRTLSIGMAVFVLLFSLLLIPITGNEIENDRSSKINEFLWVISRSEDQFSGRLLGVLYLLIASLGLYIISFSFLMTTNKLLFSLMTASYSYFVNWHTFLLILLMLQIFGWILLLTAHISIYIKNHSHLLQALTPVYVYIMISIFLSFVTLGHFSSFKLLTALIFPVWSQIISSQLVFYHRDDTFFLFISTVLQTILLVGYFWIVKQKYQKAAIMD</sequence>
<feature type="transmembrane region" description="Helical" evidence="1">
    <location>
        <begin position="36"/>
        <end position="55"/>
    </location>
</feature>
<dbReference type="PATRIC" id="fig|319652.3.peg.1472"/>
<keyword evidence="1" id="KW-0812">Transmembrane</keyword>
<feature type="transmembrane region" description="Helical" evidence="1">
    <location>
        <begin position="253"/>
        <end position="273"/>
    </location>
</feature>
<name>A0A0R2INF2_9LACO</name>
<evidence type="ECO:0000313" key="3">
    <source>
        <dbReference type="Proteomes" id="UP000051568"/>
    </source>
</evidence>
<keyword evidence="1" id="KW-1133">Transmembrane helix</keyword>
<evidence type="ECO:0008006" key="4">
    <source>
        <dbReference type="Google" id="ProtNLM"/>
    </source>
</evidence>
<feature type="transmembrane region" description="Helical" evidence="1">
    <location>
        <begin position="204"/>
        <end position="233"/>
    </location>
</feature>
<keyword evidence="3" id="KW-1185">Reference proteome</keyword>
<protein>
    <recommendedName>
        <fullName evidence="4">ABC transporter permease</fullName>
    </recommendedName>
</protein>
<reference evidence="2 3" key="1">
    <citation type="journal article" date="2015" name="Genome Announc.">
        <title>Expanding the biotechnology potential of lactobacilli through comparative genomics of 213 strains and associated genera.</title>
        <authorList>
            <person name="Sun Z."/>
            <person name="Harris H.M."/>
            <person name="McCann A."/>
            <person name="Guo C."/>
            <person name="Argimon S."/>
            <person name="Zhang W."/>
            <person name="Yang X."/>
            <person name="Jeffery I.B."/>
            <person name="Cooney J.C."/>
            <person name="Kagawa T.F."/>
            <person name="Liu W."/>
            <person name="Song Y."/>
            <person name="Salvetti E."/>
            <person name="Wrobel A."/>
            <person name="Rasinkangas P."/>
            <person name="Parkhill J."/>
            <person name="Rea M.C."/>
            <person name="O'Sullivan O."/>
            <person name="Ritari J."/>
            <person name="Douillard F.P."/>
            <person name="Paul Ross R."/>
            <person name="Yang R."/>
            <person name="Briner A.E."/>
            <person name="Felis G.E."/>
            <person name="de Vos W.M."/>
            <person name="Barrangou R."/>
            <person name="Klaenhammer T.R."/>
            <person name="Caufield P.W."/>
            <person name="Cui Y."/>
            <person name="Zhang H."/>
            <person name="O'Toole P.W."/>
        </authorList>
    </citation>
    <scope>NUCLEOTIDE SEQUENCE [LARGE SCALE GENOMIC DNA]</scope>
    <source>
        <strain evidence="2 3">DSM 17757</strain>
    </source>
</reference>
<proteinExistence type="predicted"/>
<feature type="transmembrane region" description="Helical" evidence="1">
    <location>
        <begin position="75"/>
        <end position="93"/>
    </location>
</feature>